<dbReference type="PROSITE" id="PS50837">
    <property type="entry name" value="NACHT"/>
    <property type="match status" value="1"/>
</dbReference>
<evidence type="ECO:0000313" key="2">
    <source>
        <dbReference type="EMBL" id="NGO81902.1"/>
    </source>
</evidence>
<sequence length="346" mass="36689">MGVAYLLLSLVGAAGALVLAWRFGLGVAATAATLLPTAAPGYLAWRALQGQPVAPSLPEAADRVARAVKKRWGEEERFRRVHDPYPLPVAWEAAAEDLLVPWSQLIERAGPPGDDCDWPASAAGLAGSDGQIGQVFTDRVPTRRLVVLGEPGAGKSVLLIRLLQDLISRRLAGAPVPVLFSLASWDPVDQGLEGWLADQLRRAHPGLTAIAEADTADLAQAMLDAELILPLLDGFDELPTAVHAVALDAINQYLSAARPLVLAARTAAYRATLDRPGTLVRLNAAAGISLLPLTRDQSAAYLRRNAGHPDSPAAARWDTVIYHLGTRTPVAQALSTPLGLFLARTI</sequence>
<organism evidence="2 3">
    <name type="scientific">Streptomyces mesophilus</name>
    <dbReference type="NCBI Taxonomy" id="1775132"/>
    <lineage>
        <taxon>Bacteria</taxon>
        <taxon>Bacillati</taxon>
        <taxon>Actinomycetota</taxon>
        <taxon>Actinomycetes</taxon>
        <taxon>Kitasatosporales</taxon>
        <taxon>Streptomycetaceae</taxon>
        <taxon>Streptomyces</taxon>
    </lineage>
</organism>
<dbReference type="Gene3D" id="3.40.50.300">
    <property type="entry name" value="P-loop containing nucleotide triphosphate hydrolases"/>
    <property type="match status" value="1"/>
</dbReference>
<protein>
    <submittedName>
        <fullName evidence="2">NACHT domain-containing protein</fullName>
    </submittedName>
</protein>
<dbReference type="Proteomes" id="UP000481109">
    <property type="component" value="Unassembled WGS sequence"/>
</dbReference>
<dbReference type="InterPro" id="IPR007111">
    <property type="entry name" value="NACHT_NTPase"/>
</dbReference>
<dbReference type="SUPFAM" id="SSF52540">
    <property type="entry name" value="P-loop containing nucleoside triphosphate hydrolases"/>
    <property type="match status" value="1"/>
</dbReference>
<accession>A0A6G4XXI8</accession>
<proteinExistence type="predicted"/>
<evidence type="ECO:0000313" key="3">
    <source>
        <dbReference type="Proteomes" id="UP000481109"/>
    </source>
</evidence>
<dbReference type="EMBL" id="JAAKZW010000470">
    <property type="protein sequence ID" value="NGO81902.1"/>
    <property type="molecule type" value="Genomic_DNA"/>
</dbReference>
<comment type="caution">
    <text evidence="2">The sequence shown here is derived from an EMBL/GenBank/DDBJ whole genome shotgun (WGS) entry which is preliminary data.</text>
</comment>
<dbReference type="Pfam" id="PF05729">
    <property type="entry name" value="NACHT"/>
    <property type="match status" value="1"/>
</dbReference>
<feature type="domain" description="NACHT" evidence="1">
    <location>
        <begin position="143"/>
        <end position="240"/>
    </location>
</feature>
<name>A0A6G4XXI8_9ACTN</name>
<keyword evidence="3" id="KW-1185">Reference proteome</keyword>
<gene>
    <name evidence="2" type="ORF">G6045_40605</name>
</gene>
<dbReference type="InterPro" id="IPR027417">
    <property type="entry name" value="P-loop_NTPase"/>
</dbReference>
<reference evidence="2 3" key="1">
    <citation type="submission" date="2020-02" db="EMBL/GenBank/DDBJ databases">
        <title>Whole-genome analyses of novel actinobacteria.</title>
        <authorList>
            <person name="Sahin N."/>
            <person name="Tokatli A."/>
        </authorList>
    </citation>
    <scope>NUCLEOTIDE SEQUENCE [LARGE SCALE GENOMIC DNA]</scope>
    <source>
        <strain evidence="2 3">YC504</strain>
    </source>
</reference>
<evidence type="ECO:0000259" key="1">
    <source>
        <dbReference type="PROSITE" id="PS50837"/>
    </source>
</evidence>
<dbReference type="AlphaFoldDB" id="A0A6G4XXI8"/>